<proteinExistence type="predicted"/>
<name>A0A8A7KLP1_9FIRM</name>
<dbReference type="EMBL" id="CP046640">
    <property type="protein sequence ID" value="QTL99004.1"/>
    <property type="molecule type" value="Genomic_DNA"/>
</dbReference>
<evidence type="ECO:0000256" key="1">
    <source>
        <dbReference type="SAM" id="Phobius"/>
    </source>
</evidence>
<keyword evidence="1" id="KW-0472">Membrane</keyword>
<feature type="transmembrane region" description="Helical" evidence="1">
    <location>
        <begin position="6"/>
        <end position="32"/>
    </location>
</feature>
<evidence type="ECO:0000313" key="2">
    <source>
        <dbReference type="EMBL" id="QTL99004.1"/>
    </source>
</evidence>
<keyword evidence="1" id="KW-1133">Transmembrane helix</keyword>
<dbReference type="AlphaFoldDB" id="A0A8A7KLP1"/>
<keyword evidence="1" id="KW-0812">Transmembrane</keyword>
<feature type="transmembrane region" description="Helical" evidence="1">
    <location>
        <begin position="68"/>
        <end position="85"/>
    </location>
</feature>
<accession>A0A8A7KLP1</accession>
<organism evidence="2 3">
    <name type="scientific">Iocasia fonsfrigidae</name>
    <dbReference type="NCBI Taxonomy" id="2682810"/>
    <lineage>
        <taxon>Bacteria</taxon>
        <taxon>Bacillati</taxon>
        <taxon>Bacillota</taxon>
        <taxon>Clostridia</taxon>
        <taxon>Halanaerobiales</taxon>
        <taxon>Halanaerobiaceae</taxon>
        <taxon>Iocasia</taxon>
    </lineage>
</organism>
<dbReference type="Proteomes" id="UP000665020">
    <property type="component" value="Chromosome"/>
</dbReference>
<evidence type="ECO:0000313" key="3">
    <source>
        <dbReference type="Proteomes" id="UP000665020"/>
    </source>
</evidence>
<dbReference type="RefSeq" id="WP_230867400.1">
    <property type="nucleotide sequence ID" value="NZ_CP046640.1"/>
</dbReference>
<gene>
    <name evidence="2" type="ORF">GM661_14060</name>
</gene>
<sequence length="94" mass="10890">MSFFLSIFFVFIGIAGLIYKVETGVFVGLGLLPWQIIRLKKGSNYNIFAIVLSTVIGSGFFIVVREWVLLFLFLFIQGYNYWGHLQTEKREDNE</sequence>
<keyword evidence="3" id="KW-1185">Reference proteome</keyword>
<feature type="transmembrane region" description="Helical" evidence="1">
    <location>
        <begin position="44"/>
        <end position="62"/>
    </location>
</feature>
<protein>
    <submittedName>
        <fullName evidence="2">Uncharacterized protein</fullName>
    </submittedName>
</protein>
<dbReference type="KEGG" id="ifn:GM661_14060"/>
<reference evidence="2" key="1">
    <citation type="submission" date="2019-12" db="EMBL/GenBank/DDBJ databases">
        <authorList>
            <person name="zhang j."/>
            <person name="sun C.M."/>
        </authorList>
    </citation>
    <scope>NUCLEOTIDE SEQUENCE</scope>
    <source>
        <strain evidence="2">NS-1</strain>
    </source>
</reference>